<dbReference type="Pfam" id="PF22003">
    <property type="entry name" value="MrkDrd"/>
    <property type="match status" value="1"/>
</dbReference>
<dbReference type="Pfam" id="PF00419">
    <property type="entry name" value="Fimbrial"/>
    <property type="match status" value="1"/>
</dbReference>
<dbReference type="Gene3D" id="2.60.40.3310">
    <property type="match status" value="1"/>
</dbReference>
<reference evidence="6" key="1">
    <citation type="submission" date="2020-10" db="EMBL/GenBank/DDBJ databases">
        <title>Phylogeny of dyella-like bacteria.</title>
        <authorList>
            <person name="Fu J."/>
        </authorList>
    </citation>
    <scope>NUCLEOTIDE SEQUENCE</scope>
    <source>
        <strain evidence="6">DHOC52</strain>
    </source>
</reference>
<dbReference type="SUPFAM" id="SSF49401">
    <property type="entry name" value="Bacterial adhesins"/>
    <property type="match status" value="1"/>
</dbReference>
<evidence type="ECO:0000313" key="7">
    <source>
        <dbReference type="Proteomes" id="UP001430149"/>
    </source>
</evidence>
<dbReference type="InterPro" id="IPR050263">
    <property type="entry name" value="Bact_Fimbrial_Adh_Pro"/>
</dbReference>
<dbReference type="InterPro" id="IPR008966">
    <property type="entry name" value="Adhesion_dom_sf"/>
</dbReference>
<evidence type="ECO:0000313" key="6">
    <source>
        <dbReference type="EMBL" id="MBM7126643.1"/>
    </source>
</evidence>
<evidence type="ECO:0000259" key="5">
    <source>
        <dbReference type="Pfam" id="PF22003"/>
    </source>
</evidence>
<dbReference type="InterPro" id="IPR000259">
    <property type="entry name" value="Adhesion_dom_fimbrial"/>
</dbReference>
<proteinExistence type="inferred from homology"/>
<accession>A0ABS2K716</accession>
<evidence type="ECO:0000259" key="4">
    <source>
        <dbReference type="Pfam" id="PF00419"/>
    </source>
</evidence>
<dbReference type="PANTHER" id="PTHR33420">
    <property type="entry name" value="FIMBRIAL SUBUNIT ELFA-RELATED"/>
    <property type="match status" value="1"/>
</dbReference>
<comment type="subcellular location">
    <subcellularLocation>
        <location evidence="1">Fimbrium</location>
    </subcellularLocation>
</comment>
<dbReference type="EMBL" id="JADIKE010000037">
    <property type="protein sequence ID" value="MBM7126643.1"/>
    <property type="molecule type" value="Genomic_DNA"/>
</dbReference>
<keyword evidence="7" id="KW-1185">Reference proteome</keyword>
<feature type="domain" description="MrkD-like receptor binding" evidence="5">
    <location>
        <begin position="73"/>
        <end position="196"/>
    </location>
</feature>
<evidence type="ECO:0000256" key="1">
    <source>
        <dbReference type="ARBA" id="ARBA00004561"/>
    </source>
</evidence>
<dbReference type="InterPro" id="IPR054160">
    <property type="entry name" value="MrkD_recept-bd"/>
</dbReference>
<gene>
    <name evidence="6" type="ORF">ISP19_14775</name>
</gene>
<sequence length="372" mass="37679">MTSSLYKPSRLLGLSRWLASGLLLIGASILLPNLAQAAQINCSVFKDNPGYSGIVNVFGPVTYSIPAPATLNVSAATPVGTVLSTQRANPSQGGTIASCLGPVGSIYSYSMAGTMQRFTTSAGIAYVYATNIPGIGIRVSYPNPVSVDTLSWSGNNNSTINNPGPGEGIGTATLATVEWIKTATTVGNGTISAGTVGIVMFNSVQIASINLIGATNIVSPTPPTCSVNANSTQTVSLGAYTTTQFTGVGSMTPAKAFNVNFNCSGGTAGQSTRVYITMTDATVPANRTNNLNLAAGSTASGVAVRIRRNSGATDVLFGADSATIGNANQWQAGTVATGTNTFSVPLQASMIQTGALATGSVSAKATFTVAYN</sequence>
<dbReference type="InterPro" id="IPR036937">
    <property type="entry name" value="Adhesion_dom_fimbrial_sf"/>
</dbReference>
<protein>
    <submittedName>
        <fullName evidence="6">Type 1 fimbrial protein</fullName>
    </submittedName>
</protein>
<keyword evidence="3" id="KW-0281">Fimbrium</keyword>
<comment type="caution">
    <text evidence="6">The sequence shown here is derived from an EMBL/GenBank/DDBJ whole genome shotgun (WGS) entry which is preliminary data.</text>
</comment>
<evidence type="ECO:0000256" key="2">
    <source>
        <dbReference type="ARBA" id="ARBA00006671"/>
    </source>
</evidence>
<evidence type="ECO:0000256" key="3">
    <source>
        <dbReference type="ARBA" id="ARBA00023263"/>
    </source>
</evidence>
<dbReference type="Gene3D" id="2.60.40.1090">
    <property type="entry name" value="Fimbrial-type adhesion domain"/>
    <property type="match status" value="1"/>
</dbReference>
<dbReference type="Proteomes" id="UP001430149">
    <property type="component" value="Unassembled WGS sequence"/>
</dbReference>
<dbReference type="RefSeq" id="WP_204683174.1">
    <property type="nucleotide sequence ID" value="NZ_BSNR01000004.1"/>
</dbReference>
<dbReference type="PANTHER" id="PTHR33420:SF14">
    <property type="entry name" value="TYPE 1 FIMBRIN D-MANNOSE SPECIFIC ADHESIN"/>
    <property type="match status" value="1"/>
</dbReference>
<organism evidence="6 7">
    <name type="scientific">Dyella flava</name>
    <dbReference type="NCBI Taxonomy" id="1920170"/>
    <lineage>
        <taxon>Bacteria</taxon>
        <taxon>Pseudomonadati</taxon>
        <taxon>Pseudomonadota</taxon>
        <taxon>Gammaproteobacteria</taxon>
        <taxon>Lysobacterales</taxon>
        <taxon>Rhodanobacteraceae</taxon>
        <taxon>Dyella</taxon>
    </lineage>
</organism>
<comment type="similarity">
    <text evidence="2">Belongs to the fimbrial protein family.</text>
</comment>
<name>A0ABS2K716_9GAMM</name>
<feature type="domain" description="Fimbrial-type adhesion" evidence="4">
    <location>
        <begin position="220"/>
        <end position="371"/>
    </location>
</feature>